<dbReference type="EMBL" id="QSHO01000002">
    <property type="protein sequence ID" value="RHC19730.1"/>
    <property type="molecule type" value="Genomic_DNA"/>
</dbReference>
<protein>
    <submittedName>
        <fullName evidence="1">Uncharacterized protein</fullName>
    </submittedName>
</protein>
<proteinExistence type="predicted"/>
<evidence type="ECO:0000313" key="2">
    <source>
        <dbReference type="Proteomes" id="UP000283513"/>
    </source>
</evidence>
<organism evidence="1 2">
    <name type="scientific">Roseburia intestinalis</name>
    <dbReference type="NCBI Taxonomy" id="166486"/>
    <lineage>
        <taxon>Bacteria</taxon>
        <taxon>Bacillati</taxon>
        <taxon>Bacillota</taxon>
        <taxon>Clostridia</taxon>
        <taxon>Lachnospirales</taxon>
        <taxon>Lachnospiraceae</taxon>
        <taxon>Roseburia</taxon>
    </lineage>
</organism>
<gene>
    <name evidence="1" type="ORF">DW856_02315</name>
</gene>
<accession>A0A3R6D5J7</accession>
<reference evidence="1 2" key="1">
    <citation type="submission" date="2018-08" db="EMBL/GenBank/DDBJ databases">
        <title>A genome reference for cultivated species of the human gut microbiota.</title>
        <authorList>
            <person name="Zou Y."/>
            <person name="Xue W."/>
            <person name="Luo G."/>
        </authorList>
    </citation>
    <scope>NUCLEOTIDE SEQUENCE [LARGE SCALE GENOMIC DNA]</scope>
    <source>
        <strain evidence="1 2">AM37-1AC</strain>
    </source>
</reference>
<comment type="caution">
    <text evidence="1">The sequence shown here is derived from an EMBL/GenBank/DDBJ whole genome shotgun (WGS) entry which is preliminary data.</text>
</comment>
<dbReference type="AlphaFoldDB" id="A0A3R6D5J7"/>
<sequence>MGCRVDRFHAGRCACIPQDVWSEADVTKTQRTLSVWFKTVRRSSFLFKACKRLQENKNNWKIMNKNIHKKRNKQWKKDSVYVFAKTEKQ</sequence>
<dbReference type="Proteomes" id="UP000283513">
    <property type="component" value="Unassembled WGS sequence"/>
</dbReference>
<name>A0A3R6D5J7_9FIRM</name>
<evidence type="ECO:0000313" key="1">
    <source>
        <dbReference type="EMBL" id="RHC19730.1"/>
    </source>
</evidence>